<name>A0A1A6GZY8_NEOLE</name>
<sequence length="343" mass="38835">MNGSQPQGLLTWAICGLNPELLDFLRLGRVLTWSKDRLCDNFAHRTAVRKALANDKEWQERFLIPNLAFIDKQEVEITYLDTSWKGESKELLDRFQMLDTAKAPEPPIDHNGHPCAKSFTFFHTSPLRFRQRQTALCPHHIPNKIGEPIDDGLHPADELQVLCFADPLLDQEHNKAGWDKGHRKDDTNRHKDVDRCGHPRREEAVKIRGTFDAAGDMPQDHAPCSPASVRPSHHQAAFIPSATRSSPAQQQTLSQRHQPLHLSSSASTLPSCGELRHHLNKKPQSPYRWSACHFHGRCPGQHQNCSEKHCPPDGKEGGENGHDTVLLLFLQELRDDSTSFLTR</sequence>
<organism evidence="2 3">
    <name type="scientific">Neotoma lepida</name>
    <name type="common">Desert woodrat</name>
    <dbReference type="NCBI Taxonomy" id="56216"/>
    <lineage>
        <taxon>Eukaryota</taxon>
        <taxon>Metazoa</taxon>
        <taxon>Chordata</taxon>
        <taxon>Craniata</taxon>
        <taxon>Vertebrata</taxon>
        <taxon>Euteleostomi</taxon>
        <taxon>Mammalia</taxon>
        <taxon>Eutheria</taxon>
        <taxon>Euarchontoglires</taxon>
        <taxon>Glires</taxon>
        <taxon>Rodentia</taxon>
        <taxon>Myomorpha</taxon>
        <taxon>Muroidea</taxon>
        <taxon>Cricetidae</taxon>
        <taxon>Neotominae</taxon>
        <taxon>Neotoma</taxon>
    </lineage>
</organism>
<feature type="compositionally biased region" description="Basic and acidic residues" evidence="1">
    <location>
        <begin position="174"/>
        <end position="206"/>
    </location>
</feature>
<dbReference type="OrthoDB" id="10262843at2759"/>
<evidence type="ECO:0000256" key="1">
    <source>
        <dbReference type="SAM" id="MobiDB-lite"/>
    </source>
</evidence>
<gene>
    <name evidence="2" type="ORF">A6R68_13522</name>
</gene>
<evidence type="ECO:0000313" key="3">
    <source>
        <dbReference type="Proteomes" id="UP000092124"/>
    </source>
</evidence>
<feature type="region of interest" description="Disordered" evidence="1">
    <location>
        <begin position="174"/>
        <end position="267"/>
    </location>
</feature>
<accession>A0A1A6GZY8</accession>
<keyword evidence="3" id="KW-1185">Reference proteome</keyword>
<protein>
    <submittedName>
        <fullName evidence="2">Uncharacterized protein</fullName>
    </submittedName>
</protein>
<proteinExistence type="predicted"/>
<dbReference type="STRING" id="56216.A0A1A6GZY8"/>
<dbReference type="EMBL" id="LZPO01055322">
    <property type="protein sequence ID" value="OBS71903.1"/>
    <property type="molecule type" value="Genomic_DNA"/>
</dbReference>
<dbReference type="Proteomes" id="UP000092124">
    <property type="component" value="Unassembled WGS sequence"/>
</dbReference>
<reference evidence="2 3" key="1">
    <citation type="submission" date="2016-06" db="EMBL/GenBank/DDBJ databases">
        <title>The Draft Genome Sequence and Annotation of the Desert Woodrat Neotoma lepida.</title>
        <authorList>
            <person name="Campbell M."/>
            <person name="Oakeson K.F."/>
            <person name="Yandell M."/>
            <person name="Halpert J.R."/>
            <person name="Dearing D."/>
        </authorList>
    </citation>
    <scope>NUCLEOTIDE SEQUENCE [LARGE SCALE GENOMIC DNA]</scope>
    <source>
        <strain evidence="2">417</strain>
        <tissue evidence="2">Liver</tissue>
    </source>
</reference>
<dbReference type="AlphaFoldDB" id="A0A1A6GZY8"/>
<comment type="caution">
    <text evidence="2">The sequence shown here is derived from an EMBL/GenBank/DDBJ whole genome shotgun (WGS) entry which is preliminary data.</text>
</comment>
<feature type="non-terminal residue" evidence="2">
    <location>
        <position position="343"/>
    </location>
</feature>
<evidence type="ECO:0000313" key="2">
    <source>
        <dbReference type="EMBL" id="OBS71903.1"/>
    </source>
</evidence>
<feature type="compositionally biased region" description="Polar residues" evidence="1">
    <location>
        <begin position="242"/>
        <end position="267"/>
    </location>
</feature>